<feature type="region of interest" description="Disordered" evidence="1">
    <location>
        <begin position="35"/>
        <end position="60"/>
    </location>
</feature>
<dbReference type="EMBL" id="BLLG01000006">
    <property type="protein sequence ID" value="GFH36646.1"/>
    <property type="molecule type" value="Genomic_DNA"/>
</dbReference>
<dbReference type="Proteomes" id="UP000484988">
    <property type="component" value="Unassembled WGS sequence"/>
</dbReference>
<feature type="compositionally biased region" description="Basic residues" evidence="1">
    <location>
        <begin position="49"/>
        <end position="60"/>
    </location>
</feature>
<dbReference type="AlphaFoldDB" id="A0A6A0AUU7"/>
<evidence type="ECO:0000313" key="2">
    <source>
        <dbReference type="EMBL" id="GFH36646.1"/>
    </source>
</evidence>
<evidence type="ECO:0000256" key="1">
    <source>
        <dbReference type="SAM" id="MobiDB-lite"/>
    </source>
</evidence>
<proteinExistence type="predicted"/>
<evidence type="ECO:0000313" key="3">
    <source>
        <dbReference type="Proteomes" id="UP000484988"/>
    </source>
</evidence>
<sequence length="60" mass="6730">MRARLRSAAEAMLMTECPVAMAARIASSLISAGRQLIQRQAQPHQRDQRGHRRQRPPGPL</sequence>
<protein>
    <submittedName>
        <fullName evidence="2">Uncharacterized protein</fullName>
    </submittedName>
</protein>
<organism evidence="2 3">
    <name type="scientific">Streptomyces pacificus</name>
    <dbReference type="NCBI Taxonomy" id="2705029"/>
    <lineage>
        <taxon>Bacteria</taxon>
        <taxon>Bacillati</taxon>
        <taxon>Actinomycetota</taxon>
        <taxon>Actinomycetes</taxon>
        <taxon>Kitasatosporales</taxon>
        <taxon>Streptomycetaceae</taxon>
        <taxon>Streptomyces</taxon>
    </lineage>
</organism>
<gene>
    <name evidence="2" type="ORF">SCWH03_28770</name>
</gene>
<accession>A0A6A0AUU7</accession>
<comment type="caution">
    <text evidence="2">The sequence shown here is derived from an EMBL/GenBank/DDBJ whole genome shotgun (WGS) entry which is preliminary data.</text>
</comment>
<name>A0A6A0AUU7_9ACTN</name>
<keyword evidence="3" id="KW-1185">Reference proteome</keyword>
<reference evidence="2 3" key="1">
    <citation type="submission" date="2020-02" db="EMBL/GenBank/DDBJ databases">
        <title>Whole Genome Shotgun Sequence of Streptomyces sp. strain CWH03.</title>
        <authorList>
            <person name="Dohra H."/>
            <person name="Kodani S."/>
            <person name="Yamamura H."/>
        </authorList>
    </citation>
    <scope>NUCLEOTIDE SEQUENCE [LARGE SCALE GENOMIC DNA]</scope>
    <source>
        <strain evidence="2 3">CWH03</strain>
    </source>
</reference>